<name>A0ABP6X9K1_9FLAO</name>
<gene>
    <name evidence="4" type="ORF">GCM10022395_10450</name>
</gene>
<keyword evidence="5" id="KW-1185">Reference proteome</keyword>
<dbReference type="Pfam" id="PF09990">
    <property type="entry name" value="DUF2231"/>
    <property type="match status" value="1"/>
</dbReference>
<feature type="transmembrane region" description="Helical" evidence="1">
    <location>
        <begin position="52"/>
        <end position="70"/>
    </location>
</feature>
<dbReference type="InterPro" id="IPR011429">
    <property type="entry name" value="Cyt_c_Planctomycete-type"/>
</dbReference>
<dbReference type="Proteomes" id="UP001500954">
    <property type="component" value="Unassembled WGS sequence"/>
</dbReference>
<dbReference type="InterPro" id="IPR019251">
    <property type="entry name" value="DUF2231_TM"/>
</dbReference>
<sequence>MLELVGHYKKQPAMTSAIPLALLTGAISAAVACILGFMLSKSGDYEADVLNVHFWFGIATTGITFLAWLIRSEKINISKFEKGKHHISSLALIVVLLSVTGHYGGNLTHGDGYLTKYAPFGKKPIKELPQISKLEDAIVYDYLVNPILQNRCVSCHNNSKKKGGLSFQDTIAIQNGGKNGAAFVAGNAAKSEMIRRVLLDEHHEDVMPPEGKTPLTEEEVEIMKYWINNANADFSIKVGSVKTSEAIRSIASNMLKIEGVVEKSVETLPILSKINDEILNEVIASGFKVRELVFESNLYEIVLPTSTITEDNKDELDAKLLKLLKIKEHIFWLSLGDNSLNDSHLEVISQFKNLRKLNLYKNQITDSGVMALLDNESITSLNLYQTNVTKKSLDLFSKMKNLKRVYLWGTDIHKNDLSPYLSKEHFPEIVL</sequence>
<organism evidence="4 5">
    <name type="scientific">Snuella lapsa</name>
    <dbReference type="NCBI Taxonomy" id="870481"/>
    <lineage>
        <taxon>Bacteria</taxon>
        <taxon>Pseudomonadati</taxon>
        <taxon>Bacteroidota</taxon>
        <taxon>Flavobacteriia</taxon>
        <taxon>Flavobacteriales</taxon>
        <taxon>Flavobacteriaceae</taxon>
        <taxon>Snuella</taxon>
    </lineage>
</organism>
<evidence type="ECO:0000313" key="5">
    <source>
        <dbReference type="Proteomes" id="UP001500954"/>
    </source>
</evidence>
<dbReference type="PANTHER" id="PTHR35889:SF3">
    <property type="entry name" value="F-BOX DOMAIN-CONTAINING PROTEIN"/>
    <property type="match status" value="1"/>
</dbReference>
<dbReference type="Gene3D" id="3.80.10.10">
    <property type="entry name" value="Ribonuclease Inhibitor"/>
    <property type="match status" value="1"/>
</dbReference>
<dbReference type="SUPFAM" id="SSF52047">
    <property type="entry name" value="RNI-like"/>
    <property type="match status" value="1"/>
</dbReference>
<dbReference type="Pfam" id="PF07635">
    <property type="entry name" value="PSCyt1"/>
    <property type="match status" value="1"/>
</dbReference>
<feature type="domain" description="DUF2231" evidence="3">
    <location>
        <begin position="20"/>
        <end position="112"/>
    </location>
</feature>
<keyword evidence="1" id="KW-0472">Membrane</keyword>
<evidence type="ECO:0000313" key="4">
    <source>
        <dbReference type="EMBL" id="GAA3561749.1"/>
    </source>
</evidence>
<dbReference type="InterPro" id="IPR032675">
    <property type="entry name" value="LRR_dom_sf"/>
</dbReference>
<accession>A0ABP6X9K1</accession>
<protein>
    <submittedName>
        <fullName evidence="4">Ribonuclease inhibitor</fullName>
    </submittedName>
</protein>
<evidence type="ECO:0000259" key="3">
    <source>
        <dbReference type="Pfam" id="PF09990"/>
    </source>
</evidence>
<dbReference type="EMBL" id="BAABCY010000032">
    <property type="protein sequence ID" value="GAA3561749.1"/>
    <property type="molecule type" value="Genomic_DNA"/>
</dbReference>
<evidence type="ECO:0000259" key="2">
    <source>
        <dbReference type="Pfam" id="PF07635"/>
    </source>
</evidence>
<evidence type="ECO:0000256" key="1">
    <source>
        <dbReference type="SAM" id="Phobius"/>
    </source>
</evidence>
<keyword evidence="1" id="KW-0812">Transmembrane</keyword>
<comment type="caution">
    <text evidence="4">The sequence shown here is derived from an EMBL/GenBank/DDBJ whole genome shotgun (WGS) entry which is preliminary data.</text>
</comment>
<proteinExistence type="predicted"/>
<dbReference type="PANTHER" id="PTHR35889">
    <property type="entry name" value="CYCLOINULO-OLIGOSACCHARIDE FRUCTANOTRANSFERASE-RELATED"/>
    <property type="match status" value="1"/>
</dbReference>
<feature type="transmembrane region" description="Helical" evidence="1">
    <location>
        <begin position="20"/>
        <end position="40"/>
    </location>
</feature>
<reference evidence="5" key="1">
    <citation type="journal article" date="2019" name="Int. J. Syst. Evol. Microbiol.">
        <title>The Global Catalogue of Microorganisms (GCM) 10K type strain sequencing project: providing services to taxonomists for standard genome sequencing and annotation.</title>
        <authorList>
            <consortium name="The Broad Institute Genomics Platform"/>
            <consortium name="The Broad Institute Genome Sequencing Center for Infectious Disease"/>
            <person name="Wu L."/>
            <person name="Ma J."/>
        </authorList>
    </citation>
    <scope>NUCLEOTIDE SEQUENCE [LARGE SCALE GENOMIC DNA]</scope>
    <source>
        <strain evidence="5">JCM 17111</strain>
    </source>
</reference>
<feature type="domain" description="Cytochrome C Planctomycete-type" evidence="2">
    <location>
        <begin position="152"/>
        <end position="211"/>
    </location>
</feature>
<keyword evidence="1" id="KW-1133">Transmembrane helix</keyword>